<reference evidence="7 8" key="1">
    <citation type="submission" date="2024-06" db="EMBL/GenBank/DDBJ databases">
        <title>Genomic Encyclopedia of Type Strains, Phase IV (KMG-IV): sequencing the most valuable type-strain genomes for metagenomic binning, comparative biology and taxonomic classification.</title>
        <authorList>
            <person name="Goeker M."/>
        </authorList>
    </citation>
    <scope>NUCLEOTIDE SEQUENCE [LARGE SCALE GENOMIC DNA]</scope>
    <source>
        <strain evidence="7 8">DSM 17253</strain>
    </source>
</reference>
<evidence type="ECO:0000256" key="2">
    <source>
        <dbReference type="ARBA" id="ARBA00023125"/>
    </source>
</evidence>
<dbReference type="SUPFAM" id="SSF46689">
    <property type="entry name" value="Homeodomain-like"/>
    <property type="match status" value="2"/>
</dbReference>
<dbReference type="CDD" id="cd17536">
    <property type="entry name" value="REC_YesN-like"/>
    <property type="match status" value="1"/>
</dbReference>
<evidence type="ECO:0000259" key="5">
    <source>
        <dbReference type="PROSITE" id="PS01124"/>
    </source>
</evidence>
<dbReference type="InterPro" id="IPR020449">
    <property type="entry name" value="Tscrpt_reg_AraC-type_HTH"/>
</dbReference>
<accession>A0ABV2F1H4</accession>
<evidence type="ECO:0000256" key="3">
    <source>
        <dbReference type="ARBA" id="ARBA00023163"/>
    </source>
</evidence>
<dbReference type="SMART" id="SM00448">
    <property type="entry name" value="REC"/>
    <property type="match status" value="1"/>
</dbReference>
<keyword evidence="2" id="KW-0238">DNA-binding</keyword>
<dbReference type="InterPro" id="IPR009057">
    <property type="entry name" value="Homeodomain-like_sf"/>
</dbReference>
<dbReference type="Gene3D" id="1.10.10.60">
    <property type="entry name" value="Homeodomain-like"/>
    <property type="match status" value="2"/>
</dbReference>
<dbReference type="RefSeq" id="WP_354496598.1">
    <property type="nucleotide sequence ID" value="NZ_JBEPLV010000002.1"/>
</dbReference>
<dbReference type="PROSITE" id="PS50110">
    <property type="entry name" value="RESPONSE_REGULATORY"/>
    <property type="match status" value="1"/>
</dbReference>
<dbReference type="Pfam" id="PF00072">
    <property type="entry name" value="Response_reg"/>
    <property type="match status" value="1"/>
</dbReference>
<gene>
    <name evidence="7" type="ORF">ABID47_002215</name>
</gene>
<keyword evidence="1" id="KW-0805">Transcription regulation</keyword>
<name>A0ABV2F1H4_9BACL</name>
<dbReference type="SUPFAM" id="SSF52172">
    <property type="entry name" value="CheY-like"/>
    <property type="match status" value="1"/>
</dbReference>
<evidence type="ECO:0000256" key="4">
    <source>
        <dbReference type="PROSITE-ProRule" id="PRU00169"/>
    </source>
</evidence>
<dbReference type="Pfam" id="PF12833">
    <property type="entry name" value="HTH_18"/>
    <property type="match status" value="1"/>
</dbReference>
<keyword evidence="4" id="KW-0597">Phosphoprotein</keyword>
<dbReference type="EMBL" id="JBEPLV010000002">
    <property type="protein sequence ID" value="MET3545604.1"/>
    <property type="molecule type" value="Genomic_DNA"/>
</dbReference>
<dbReference type="SMART" id="SM00342">
    <property type="entry name" value="HTH_ARAC"/>
    <property type="match status" value="1"/>
</dbReference>
<dbReference type="PRINTS" id="PR00032">
    <property type="entry name" value="HTHARAC"/>
</dbReference>
<evidence type="ECO:0000313" key="7">
    <source>
        <dbReference type="EMBL" id="MET3545604.1"/>
    </source>
</evidence>
<feature type="domain" description="Response regulatory" evidence="6">
    <location>
        <begin position="3"/>
        <end position="120"/>
    </location>
</feature>
<dbReference type="Proteomes" id="UP001549098">
    <property type="component" value="Unassembled WGS sequence"/>
</dbReference>
<dbReference type="PANTHER" id="PTHR43280:SF2">
    <property type="entry name" value="HTH-TYPE TRANSCRIPTIONAL REGULATOR EXSA"/>
    <property type="match status" value="1"/>
</dbReference>
<keyword evidence="8" id="KW-1185">Reference proteome</keyword>
<dbReference type="InterPro" id="IPR011006">
    <property type="entry name" value="CheY-like_superfamily"/>
</dbReference>
<dbReference type="InterPro" id="IPR001789">
    <property type="entry name" value="Sig_transdc_resp-reg_receiver"/>
</dbReference>
<evidence type="ECO:0000313" key="8">
    <source>
        <dbReference type="Proteomes" id="UP001549098"/>
    </source>
</evidence>
<evidence type="ECO:0000256" key="1">
    <source>
        <dbReference type="ARBA" id="ARBA00023015"/>
    </source>
</evidence>
<sequence length="548" mass="62457">MHQLLIVDDEAIAVESLKTGVNWSGLGIARVFTAYNAQQAQEVIRYEAVDILVCDIEMPQGSGLDLLKWVRENNPAIEVVFLTCHADFQYAKQAIQLGSFDYLLKPVPFVELEEVVRKAIGKIEQESKLNEFSRYGKYWVQHQPLLVERFWLDILNQSIPSHALAIRKTAEERNIPYSDEMTFLPLLIQVRSWNKRITLRDEKIVEYAIRKSAEEIMQDRQGHCILISLEQGRLLVLLNGEDASTPDIQKLKSRCETYIDACKRYFYASVSCYIGKSGHGDEIASIYQQLCKMNDNNVAYDQDVLVMGEEAAASANSHLLPDMSIWAVLLKEGAYGQVLDAAKAYIESKVQDNQLTSSLLNQFIQDFQQMFYYVLHIKGIQAHRLFGDSESLELHSRSARSAAHSIGWLEHLMRKAADFATAVEHSSSVVEKVKEYIRQHLAKELSREDIAGQVYLNPDYLTRIFKKETGMSISDYILQQRLSIAANLLANTSLSVSLIAAEIGYVNFSHFSRMFKKYYDKSPLEYRQGCSIREVSERESRKSDSGKS</sequence>
<feature type="domain" description="HTH araC/xylS-type" evidence="5">
    <location>
        <begin position="431"/>
        <end position="529"/>
    </location>
</feature>
<comment type="caution">
    <text evidence="7">The sequence shown here is derived from an EMBL/GenBank/DDBJ whole genome shotgun (WGS) entry which is preliminary data.</text>
</comment>
<proteinExistence type="predicted"/>
<dbReference type="Gene3D" id="3.40.50.2300">
    <property type="match status" value="1"/>
</dbReference>
<evidence type="ECO:0000259" key="6">
    <source>
        <dbReference type="PROSITE" id="PS50110"/>
    </source>
</evidence>
<keyword evidence="3" id="KW-0804">Transcription</keyword>
<protein>
    <submittedName>
        <fullName evidence="7">Two-component system response regulator YesN</fullName>
    </submittedName>
</protein>
<dbReference type="InterPro" id="IPR018060">
    <property type="entry name" value="HTH_AraC"/>
</dbReference>
<dbReference type="PANTHER" id="PTHR43280">
    <property type="entry name" value="ARAC-FAMILY TRANSCRIPTIONAL REGULATOR"/>
    <property type="match status" value="1"/>
</dbReference>
<dbReference type="PROSITE" id="PS01124">
    <property type="entry name" value="HTH_ARAC_FAMILY_2"/>
    <property type="match status" value="1"/>
</dbReference>
<organism evidence="7 8">
    <name type="scientific">Paenibacillus favisporus</name>
    <dbReference type="NCBI Taxonomy" id="221028"/>
    <lineage>
        <taxon>Bacteria</taxon>
        <taxon>Bacillati</taxon>
        <taxon>Bacillota</taxon>
        <taxon>Bacilli</taxon>
        <taxon>Bacillales</taxon>
        <taxon>Paenibacillaceae</taxon>
        <taxon>Paenibacillus</taxon>
    </lineage>
</organism>
<feature type="modified residue" description="4-aspartylphosphate" evidence="4">
    <location>
        <position position="55"/>
    </location>
</feature>